<comment type="caution">
    <text evidence="1">The sequence shown here is derived from an EMBL/GenBank/DDBJ whole genome shotgun (WGS) entry which is preliminary data.</text>
</comment>
<evidence type="ECO:0000313" key="1">
    <source>
        <dbReference type="EMBL" id="KAK2551596.1"/>
    </source>
</evidence>
<sequence>MRVDHGEIYHQFNPWHLEKSVSKKLATASKKSGCDDLAPWIPSIVNHPWWSAESCNRDPDFLHDKWLSVTHHVTNCRPQSIKQAADI</sequence>
<name>A0AAD9UVK3_ACRCE</name>
<dbReference type="EMBL" id="JARQWQ010000096">
    <property type="protein sequence ID" value="KAK2551596.1"/>
    <property type="molecule type" value="Genomic_DNA"/>
</dbReference>
<proteinExistence type="predicted"/>
<dbReference type="Proteomes" id="UP001249851">
    <property type="component" value="Unassembled WGS sequence"/>
</dbReference>
<keyword evidence="2" id="KW-1185">Reference proteome</keyword>
<dbReference type="PANTHER" id="PTHR31751">
    <property type="entry name" value="SI:CH211-108C17.2-RELATED-RELATED"/>
    <property type="match status" value="1"/>
</dbReference>
<organism evidence="1 2">
    <name type="scientific">Acropora cervicornis</name>
    <name type="common">Staghorn coral</name>
    <dbReference type="NCBI Taxonomy" id="6130"/>
    <lineage>
        <taxon>Eukaryota</taxon>
        <taxon>Metazoa</taxon>
        <taxon>Cnidaria</taxon>
        <taxon>Anthozoa</taxon>
        <taxon>Hexacorallia</taxon>
        <taxon>Scleractinia</taxon>
        <taxon>Astrocoeniina</taxon>
        <taxon>Acroporidae</taxon>
        <taxon>Acropora</taxon>
    </lineage>
</organism>
<protein>
    <submittedName>
        <fullName evidence="1">Uncharacterized protein</fullName>
    </submittedName>
</protein>
<gene>
    <name evidence="1" type="ORF">P5673_027577</name>
</gene>
<evidence type="ECO:0000313" key="2">
    <source>
        <dbReference type="Proteomes" id="UP001249851"/>
    </source>
</evidence>
<dbReference type="PANTHER" id="PTHR31751:SF42">
    <property type="entry name" value="PROTEIN CBG10204"/>
    <property type="match status" value="1"/>
</dbReference>
<reference evidence="1" key="1">
    <citation type="journal article" date="2023" name="G3 (Bethesda)">
        <title>Whole genome assembly and annotation of the endangered Caribbean coral Acropora cervicornis.</title>
        <authorList>
            <person name="Selwyn J.D."/>
            <person name="Vollmer S.V."/>
        </authorList>
    </citation>
    <scope>NUCLEOTIDE SEQUENCE</scope>
    <source>
        <strain evidence="1">K2</strain>
    </source>
</reference>
<accession>A0AAD9UVK3</accession>
<reference evidence="1" key="2">
    <citation type="journal article" date="2023" name="Science">
        <title>Genomic signatures of disease resistance in endangered staghorn corals.</title>
        <authorList>
            <person name="Vollmer S.V."/>
            <person name="Selwyn J.D."/>
            <person name="Despard B.A."/>
            <person name="Roesel C.L."/>
        </authorList>
    </citation>
    <scope>NUCLEOTIDE SEQUENCE</scope>
    <source>
        <strain evidence="1">K2</strain>
    </source>
</reference>
<dbReference type="AlphaFoldDB" id="A0AAD9UVK3"/>